<evidence type="ECO:0000259" key="7">
    <source>
        <dbReference type="Pfam" id="PF13473"/>
    </source>
</evidence>
<organism evidence="8 9">
    <name type="scientific">Duganella fentianensis</name>
    <dbReference type="NCBI Taxonomy" id="2692177"/>
    <lineage>
        <taxon>Bacteria</taxon>
        <taxon>Pseudomonadati</taxon>
        <taxon>Pseudomonadota</taxon>
        <taxon>Betaproteobacteria</taxon>
        <taxon>Burkholderiales</taxon>
        <taxon>Oxalobacteraceae</taxon>
        <taxon>Telluria group</taxon>
        <taxon>Duganella</taxon>
    </lineage>
</organism>
<evidence type="ECO:0000256" key="2">
    <source>
        <dbReference type="ARBA" id="ARBA00022448"/>
    </source>
</evidence>
<protein>
    <submittedName>
        <fullName evidence="8">Copper-binding protein</fullName>
    </submittedName>
</protein>
<dbReference type="Gene3D" id="2.60.40.420">
    <property type="entry name" value="Cupredoxins - blue copper proteins"/>
    <property type="match status" value="1"/>
</dbReference>
<comment type="subcellular location">
    <subcellularLocation>
        <location evidence="1">Periplasm</location>
    </subcellularLocation>
</comment>
<dbReference type="Proteomes" id="UP000444316">
    <property type="component" value="Unassembled WGS sequence"/>
</dbReference>
<keyword evidence="6" id="KW-0732">Signal</keyword>
<dbReference type="Pfam" id="PF13473">
    <property type="entry name" value="Cupredoxin_1"/>
    <property type="match status" value="1"/>
</dbReference>
<proteinExistence type="predicted"/>
<dbReference type="InterPro" id="IPR052721">
    <property type="entry name" value="ET_Amicyanin"/>
</dbReference>
<dbReference type="InterPro" id="IPR002386">
    <property type="entry name" value="Amicyanin/Pseudoazurin"/>
</dbReference>
<evidence type="ECO:0000256" key="5">
    <source>
        <dbReference type="PIRSR" id="PIRSR602386-1"/>
    </source>
</evidence>
<feature type="domain" description="EfeO-type cupredoxin-like" evidence="7">
    <location>
        <begin position="21"/>
        <end position="120"/>
    </location>
</feature>
<dbReference type="InterPro" id="IPR008972">
    <property type="entry name" value="Cupredoxin"/>
</dbReference>
<evidence type="ECO:0000313" key="8">
    <source>
        <dbReference type="EMBL" id="MYN44787.1"/>
    </source>
</evidence>
<sequence length="121" mass="13039">MAMPTLPLPDVLARCSSKGALLLALLPLMFAPSQALAAPVTHSVTIEAMQFSPQVLEIKAGDTVEWINKDPFPHDAVSTTAQFKSQTIPAGGRWKFVARSKGSFTYACTLHPMMQASIIVK</sequence>
<feature type="binding site" evidence="5">
    <location>
        <position position="74"/>
    </location>
    <ligand>
        <name>Cu cation</name>
        <dbReference type="ChEBI" id="CHEBI:23378"/>
    </ligand>
</feature>
<dbReference type="GO" id="GO:0005507">
    <property type="term" value="F:copper ion binding"/>
    <property type="evidence" value="ECO:0007669"/>
    <property type="project" value="InterPro"/>
</dbReference>
<keyword evidence="9" id="KW-1185">Reference proteome</keyword>
<keyword evidence="4" id="KW-0249">Electron transport</keyword>
<feature type="chain" id="PRO_5032797788" evidence="6">
    <location>
        <begin position="38"/>
        <end position="121"/>
    </location>
</feature>
<gene>
    <name evidence="8" type="ORF">GTP23_06830</name>
</gene>
<dbReference type="SUPFAM" id="SSF49503">
    <property type="entry name" value="Cupredoxins"/>
    <property type="match status" value="1"/>
</dbReference>
<keyword evidence="2" id="KW-0813">Transport</keyword>
<dbReference type="PRINTS" id="PR00155">
    <property type="entry name" value="AMICYANIN"/>
</dbReference>
<dbReference type="GO" id="GO:0009055">
    <property type="term" value="F:electron transfer activity"/>
    <property type="evidence" value="ECO:0007669"/>
    <property type="project" value="InterPro"/>
</dbReference>
<dbReference type="PANTHER" id="PTHR36507:SF1">
    <property type="entry name" value="BLL1555 PROTEIN"/>
    <property type="match status" value="1"/>
</dbReference>
<comment type="caution">
    <text evidence="8">The sequence shown here is derived from an EMBL/GenBank/DDBJ whole genome shotgun (WGS) entry which is preliminary data.</text>
</comment>
<dbReference type="AlphaFoldDB" id="A0A845HYF9"/>
<dbReference type="PANTHER" id="PTHR36507">
    <property type="entry name" value="BLL1555 PROTEIN"/>
    <property type="match status" value="1"/>
</dbReference>
<evidence type="ECO:0000313" key="9">
    <source>
        <dbReference type="Proteomes" id="UP000444316"/>
    </source>
</evidence>
<dbReference type="EMBL" id="WWCL01000001">
    <property type="protein sequence ID" value="MYN44787.1"/>
    <property type="molecule type" value="Genomic_DNA"/>
</dbReference>
<keyword evidence="5" id="KW-0186">Copper</keyword>
<keyword evidence="3" id="KW-0574">Periplasm</keyword>
<keyword evidence="5" id="KW-0479">Metal-binding</keyword>
<feature type="signal peptide" evidence="6">
    <location>
        <begin position="1"/>
        <end position="37"/>
    </location>
</feature>
<accession>A0A845HYF9</accession>
<dbReference type="GO" id="GO:0042597">
    <property type="term" value="C:periplasmic space"/>
    <property type="evidence" value="ECO:0007669"/>
    <property type="project" value="UniProtKB-SubCell"/>
</dbReference>
<feature type="binding site" evidence="5">
    <location>
        <position position="108"/>
    </location>
    <ligand>
        <name>Cu cation</name>
        <dbReference type="ChEBI" id="CHEBI:23378"/>
    </ligand>
</feature>
<dbReference type="RefSeq" id="WP_161034386.1">
    <property type="nucleotide sequence ID" value="NZ_WWCL01000001.1"/>
</dbReference>
<evidence type="ECO:0000256" key="6">
    <source>
        <dbReference type="SAM" id="SignalP"/>
    </source>
</evidence>
<feature type="binding site" evidence="5">
    <location>
        <position position="111"/>
    </location>
    <ligand>
        <name>Cu cation</name>
        <dbReference type="ChEBI" id="CHEBI:23378"/>
    </ligand>
</feature>
<evidence type="ECO:0000256" key="3">
    <source>
        <dbReference type="ARBA" id="ARBA00022764"/>
    </source>
</evidence>
<evidence type="ECO:0000256" key="4">
    <source>
        <dbReference type="ARBA" id="ARBA00022982"/>
    </source>
</evidence>
<evidence type="ECO:0000256" key="1">
    <source>
        <dbReference type="ARBA" id="ARBA00004418"/>
    </source>
</evidence>
<reference evidence="8" key="1">
    <citation type="submission" date="2019-12" db="EMBL/GenBank/DDBJ databases">
        <title>Novel species isolated from a subtropical stream in China.</title>
        <authorList>
            <person name="Lu H."/>
        </authorList>
    </citation>
    <scope>NUCLEOTIDE SEQUENCE [LARGE SCALE GENOMIC DNA]</scope>
    <source>
        <strain evidence="8">FT93W</strain>
    </source>
</reference>
<comment type="cofactor">
    <cofactor evidence="5">
        <name>Cu cation</name>
        <dbReference type="ChEBI" id="CHEBI:23378"/>
    </cofactor>
    <text evidence="5">Binds 1 copper ion per subunit.</text>
</comment>
<dbReference type="InterPro" id="IPR028096">
    <property type="entry name" value="EfeO_Cupredoxin"/>
</dbReference>
<name>A0A845HYF9_9BURK</name>